<gene>
    <name evidence="1" type="ORF">GCM10007063_33750</name>
</gene>
<reference evidence="1" key="1">
    <citation type="journal article" date="2014" name="Int. J. Syst. Evol. Microbiol.">
        <title>Complete genome sequence of Corynebacterium casei LMG S-19264T (=DSM 44701T), isolated from a smear-ripened cheese.</title>
        <authorList>
            <consortium name="US DOE Joint Genome Institute (JGI-PGF)"/>
            <person name="Walter F."/>
            <person name="Albersmeier A."/>
            <person name="Kalinowski J."/>
            <person name="Ruckert C."/>
        </authorList>
    </citation>
    <scope>NUCLEOTIDE SEQUENCE</scope>
    <source>
        <strain evidence="1">JCM 12580</strain>
    </source>
</reference>
<protein>
    <submittedName>
        <fullName evidence="1">Uncharacterized protein</fullName>
    </submittedName>
</protein>
<proteinExistence type="predicted"/>
<sequence length="60" mass="7052">MLNEFKKLNNNIRSVYFLGLTHITNSVLKESQYINKMDYSACIYPKGQVEEKTYFLTAKI</sequence>
<dbReference type="AlphaFoldDB" id="A0A917Q2M3"/>
<accession>A0A917Q2M3</accession>
<name>A0A917Q2M3_9BACI</name>
<keyword evidence="2" id="KW-1185">Reference proteome</keyword>
<reference evidence="1" key="2">
    <citation type="submission" date="2020-09" db="EMBL/GenBank/DDBJ databases">
        <authorList>
            <person name="Sun Q."/>
            <person name="Ohkuma M."/>
        </authorList>
    </citation>
    <scope>NUCLEOTIDE SEQUENCE</scope>
    <source>
        <strain evidence="1">JCM 12580</strain>
    </source>
</reference>
<dbReference type="Proteomes" id="UP000658382">
    <property type="component" value="Unassembled WGS sequence"/>
</dbReference>
<comment type="caution">
    <text evidence="1">The sequence shown here is derived from an EMBL/GenBank/DDBJ whole genome shotgun (WGS) entry which is preliminary data.</text>
</comment>
<evidence type="ECO:0000313" key="2">
    <source>
        <dbReference type="Proteomes" id="UP000658382"/>
    </source>
</evidence>
<evidence type="ECO:0000313" key="1">
    <source>
        <dbReference type="EMBL" id="GGK08596.1"/>
    </source>
</evidence>
<organism evidence="1 2">
    <name type="scientific">Lentibacillus kapialis</name>
    <dbReference type="NCBI Taxonomy" id="340214"/>
    <lineage>
        <taxon>Bacteria</taxon>
        <taxon>Bacillati</taxon>
        <taxon>Bacillota</taxon>
        <taxon>Bacilli</taxon>
        <taxon>Bacillales</taxon>
        <taxon>Bacillaceae</taxon>
        <taxon>Lentibacillus</taxon>
    </lineage>
</organism>
<dbReference type="EMBL" id="BMNQ01000087">
    <property type="protein sequence ID" value="GGK08596.1"/>
    <property type="molecule type" value="Genomic_DNA"/>
</dbReference>